<dbReference type="PANTHER" id="PTHR33973">
    <property type="entry name" value="OS07G0153300 PROTEIN"/>
    <property type="match status" value="1"/>
</dbReference>
<evidence type="ECO:0000313" key="2">
    <source>
        <dbReference type="EMBL" id="TLP64909.1"/>
    </source>
</evidence>
<dbReference type="AlphaFoldDB" id="A0A5R8ZGL9"/>
<evidence type="ECO:0000256" key="1">
    <source>
        <dbReference type="SAM" id="MobiDB-lite"/>
    </source>
</evidence>
<accession>A0A5R8ZGL9</accession>
<dbReference type="EMBL" id="VAUO01000001">
    <property type="protein sequence ID" value="TLP64909.1"/>
    <property type="molecule type" value="Genomic_DNA"/>
</dbReference>
<dbReference type="PANTHER" id="PTHR33973:SF4">
    <property type="entry name" value="OS07G0153300 PROTEIN"/>
    <property type="match status" value="1"/>
</dbReference>
<sequence>MNSSLCLGWISHRRLTPRPHAFRYRIGMFYLDLDEQAGFIRLSRWLGRWRLGPLCWRERDYLPAHTGHGASLAEAARTLVGQATGHVPDGPVRLLTQLRCWGLSFNPVSFYFCHERDGRLAAVLMEVRNTPWRERFHYVLPVDDAPDRLFTVAKAFHVSPFMPLEMDYHLRFSLDTEHVRIHLQNWQHGRKVFEADLALRRQPLDSAALRRYVMTFPWMSLRTVSAIYWQALRLLLKRTPVHDHTASQGSLALGQPCEDPDDVESYPER</sequence>
<reference evidence="2 3" key="1">
    <citation type="submission" date="2019-05" db="EMBL/GenBank/DDBJ databases">
        <title>Pseudomonas sp. SC006 isolated from lettuce that can produce HBGAs.</title>
        <authorList>
            <person name="Wang D."/>
            <person name="Liao N."/>
            <person name="Liu D."/>
            <person name="Zhang Z."/>
            <person name="Zou S."/>
        </authorList>
    </citation>
    <scope>NUCLEOTIDE SEQUENCE [LARGE SCALE GENOMIC DNA]</scope>
    <source>
        <strain evidence="2 3">SC006</strain>
    </source>
</reference>
<feature type="region of interest" description="Disordered" evidence="1">
    <location>
        <begin position="246"/>
        <end position="269"/>
    </location>
</feature>
<feature type="compositionally biased region" description="Acidic residues" evidence="1">
    <location>
        <begin position="258"/>
        <end position="269"/>
    </location>
</feature>
<dbReference type="RefSeq" id="WP_138217547.1">
    <property type="nucleotide sequence ID" value="NZ_VAUO01000001.1"/>
</dbReference>
<comment type="caution">
    <text evidence="2">The sequence shown here is derived from an EMBL/GenBank/DDBJ whole genome shotgun (WGS) entry which is preliminary data.</text>
</comment>
<dbReference type="InterPro" id="IPR010775">
    <property type="entry name" value="DUF1365"/>
</dbReference>
<gene>
    <name evidence="2" type="ORF">FEM01_01645</name>
</gene>
<evidence type="ECO:0000313" key="3">
    <source>
        <dbReference type="Proteomes" id="UP000309819"/>
    </source>
</evidence>
<dbReference type="Proteomes" id="UP000309819">
    <property type="component" value="Unassembled WGS sequence"/>
</dbReference>
<dbReference type="Pfam" id="PF07103">
    <property type="entry name" value="DUF1365"/>
    <property type="match status" value="1"/>
</dbReference>
<name>A0A5R8ZGL9_9PSED</name>
<proteinExistence type="predicted"/>
<keyword evidence="3" id="KW-1185">Reference proteome</keyword>
<dbReference type="OrthoDB" id="9778801at2"/>
<organism evidence="2 3">
    <name type="scientific">Pseudomonas mosselii</name>
    <dbReference type="NCBI Taxonomy" id="78327"/>
    <lineage>
        <taxon>Bacteria</taxon>
        <taxon>Pseudomonadati</taxon>
        <taxon>Pseudomonadota</taxon>
        <taxon>Gammaproteobacteria</taxon>
        <taxon>Pseudomonadales</taxon>
        <taxon>Pseudomonadaceae</taxon>
        <taxon>Pseudomonas</taxon>
    </lineage>
</organism>
<protein>
    <submittedName>
        <fullName evidence="2">DUF1365 domain-containing protein</fullName>
    </submittedName>
</protein>